<evidence type="ECO:0000259" key="1">
    <source>
        <dbReference type="Pfam" id="PF14279"/>
    </source>
</evidence>
<keyword evidence="3" id="KW-1185">Reference proteome</keyword>
<reference evidence="2 3" key="1">
    <citation type="submission" date="2018-06" db="EMBL/GenBank/DDBJ databases">
        <authorList>
            <consortium name="Pathogen Informatics"/>
            <person name="Doyle S."/>
        </authorList>
    </citation>
    <scope>NUCLEOTIDE SEQUENCE [LARGE SCALE GENOMIC DNA]</scope>
    <source>
        <strain evidence="2 3">NCTC13296</strain>
    </source>
</reference>
<dbReference type="EMBL" id="UGVI01000001">
    <property type="protein sequence ID" value="SUE14160.1"/>
    <property type="molecule type" value="Genomic_DNA"/>
</dbReference>
<dbReference type="InterPro" id="IPR029471">
    <property type="entry name" value="HNH_5"/>
</dbReference>
<dbReference type="AlphaFoldDB" id="A0A379LVS3"/>
<dbReference type="InterPro" id="IPR003615">
    <property type="entry name" value="HNH_nuc"/>
</dbReference>
<proteinExistence type="predicted"/>
<dbReference type="CDD" id="cd00085">
    <property type="entry name" value="HNHc"/>
    <property type="match status" value="1"/>
</dbReference>
<gene>
    <name evidence="2" type="ORF">NCTC13296_00993</name>
</gene>
<sequence>MGHDRRMDRVTRLSLALDRQDGRCLWCGREFGPLITPTTDHLVPRLKGGPSITANEVAACRRCNADRGHIAPVEWLDRCRQRDGWAPDEKLLTRLLEELGDELVRVGGHRRARDYLSAQLRRLRRPS</sequence>
<feature type="domain" description="HNH endonuclease 5" evidence="1">
    <location>
        <begin position="24"/>
        <end position="69"/>
    </location>
</feature>
<name>A0A379LVS3_9NOCA</name>
<evidence type="ECO:0000313" key="3">
    <source>
        <dbReference type="Proteomes" id="UP000254569"/>
    </source>
</evidence>
<accession>A0A379LVS3</accession>
<dbReference type="Proteomes" id="UP000254569">
    <property type="component" value="Unassembled WGS sequence"/>
</dbReference>
<organism evidence="2 3">
    <name type="scientific">Rhodococcus gordoniae</name>
    <dbReference type="NCBI Taxonomy" id="223392"/>
    <lineage>
        <taxon>Bacteria</taxon>
        <taxon>Bacillati</taxon>
        <taxon>Actinomycetota</taxon>
        <taxon>Actinomycetes</taxon>
        <taxon>Mycobacteriales</taxon>
        <taxon>Nocardiaceae</taxon>
        <taxon>Rhodococcus</taxon>
    </lineage>
</organism>
<evidence type="ECO:0000313" key="2">
    <source>
        <dbReference type="EMBL" id="SUE14160.1"/>
    </source>
</evidence>
<dbReference type="Pfam" id="PF14279">
    <property type="entry name" value="HNH_5"/>
    <property type="match status" value="1"/>
</dbReference>
<dbReference type="Gene3D" id="1.10.30.50">
    <property type="match status" value="1"/>
</dbReference>
<protein>
    <recommendedName>
        <fullName evidence="1">HNH endonuclease 5 domain-containing protein</fullName>
    </recommendedName>
</protein>